<dbReference type="GO" id="GO:0006220">
    <property type="term" value="P:pyrimidine nucleotide metabolic process"/>
    <property type="evidence" value="ECO:0007669"/>
    <property type="project" value="InterPro"/>
</dbReference>
<dbReference type="Gene3D" id="3.40.140.10">
    <property type="entry name" value="Cytidine Deaminase, domain 2"/>
    <property type="match status" value="1"/>
</dbReference>
<dbReference type="PIRSF" id="PIRSF006019">
    <property type="entry name" value="dCMP_deaminase"/>
    <property type="match status" value="1"/>
</dbReference>
<evidence type="ECO:0000256" key="1">
    <source>
        <dbReference type="ARBA" id="ARBA00006576"/>
    </source>
</evidence>
<dbReference type="RefSeq" id="WP_017870339.1">
    <property type="nucleotide sequence ID" value="NZ_BMLZ01000023.1"/>
</dbReference>
<dbReference type="InterPro" id="IPR016473">
    <property type="entry name" value="dCMP_deaminase"/>
</dbReference>
<dbReference type="PANTHER" id="PTHR11086">
    <property type="entry name" value="DEOXYCYTIDYLATE DEAMINASE-RELATED"/>
    <property type="match status" value="1"/>
</dbReference>
<feature type="binding site" evidence="6">
    <location>
        <position position="71"/>
    </location>
    <ligand>
        <name>Zn(2+)</name>
        <dbReference type="ChEBI" id="CHEBI:29105"/>
        <note>catalytic</note>
    </ligand>
</feature>
<name>A0AAV4K6L1_9DEIO</name>
<feature type="binding site" evidence="6">
    <location>
        <position position="100"/>
    </location>
    <ligand>
        <name>Zn(2+)</name>
        <dbReference type="ChEBI" id="CHEBI:29105"/>
        <note>catalytic</note>
    </ligand>
</feature>
<evidence type="ECO:0000256" key="6">
    <source>
        <dbReference type="PIRSR" id="PIRSR006019-2"/>
    </source>
</evidence>
<dbReference type="InterPro" id="IPR002125">
    <property type="entry name" value="CMP_dCMP_dom"/>
</dbReference>
<reference evidence="10" key="3">
    <citation type="journal article" date="2019" name="Int. J. Syst. Evol. Microbiol.">
        <title>The Global Catalogue of Microorganisms (GCM) 10K type strain sequencing project: providing services to taxonomists for standard genome sequencing and annotation.</title>
        <authorList>
            <consortium name="The Broad Institute Genomics Platform"/>
            <consortium name="The Broad Institute Genome Sequencing Center for Infectious Disease"/>
            <person name="Wu L."/>
            <person name="Ma J."/>
        </authorList>
    </citation>
    <scope>NUCLEOTIDE SEQUENCE [LARGE SCALE GENOMIC DNA]</scope>
    <source>
        <strain evidence="10">CGMCC 1.8884</strain>
    </source>
</reference>
<dbReference type="PROSITE" id="PS00903">
    <property type="entry name" value="CYT_DCMP_DEAMINASES_1"/>
    <property type="match status" value="1"/>
</dbReference>
<feature type="active site" description="Proton donor" evidence="5">
    <location>
        <position position="73"/>
    </location>
</feature>
<reference evidence="9" key="1">
    <citation type="journal article" date="2014" name="Int. J. Syst. Evol. Microbiol.">
        <title>Complete genome of a new Firmicutes species belonging to the dominant human colonic microbiota ('Ruminococcus bicirculans') reveals two chromosomes and a selective capacity to utilize plant glucans.</title>
        <authorList>
            <consortium name="NISC Comparative Sequencing Program"/>
            <person name="Wegmann U."/>
            <person name="Louis P."/>
            <person name="Goesmann A."/>
            <person name="Henrissat B."/>
            <person name="Duncan S.H."/>
            <person name="Flint H.J."/>
        </authorList>
    </citation>
    <scope>NUCLEOTIDE SEQUENCE</scope>
    <source>
        <strain evidence="9">CGMCC 1.8884</strain>
    </source>
</reference>
<dbReference type="AlphaFoldDB" id="A0AAV4K6L1"/>
<dbReference type="GO" id="GO:0005737">
    <property type="term" value="C:cytoplasm"/>
    <property type="evidence" value="ECO:0007669"/>
    <property type="project" value="TreeGrafter"/>
</dbReference>
<feature type="binding site" evidence="6">
    <location>
        <position position="97"/>
    </location>
    <ligand>
        <name>Zn(2+)</name>
        <dbReference type="ChEBI" id="CHEBI:29105"/>
        <note>catalytic</note>
    </ligand>
</feature>
<dbReference type="EMBL" id="BMLZ01000023">
    <property type="protein sequence ID" value="GGP30274.1"/>
    <property type="molecule type" value="Genomic_DNA"/>
</dbReference>
<dbReference type="Proteomes" id="UP000652720">
    <property type="component" value="Unassembled WGS sequence"/>
</dbReference>
<dbReference type="PANTHER" id="PTHR11086:SF18">
    <property type="entry name" value="DEOXYCYTIDYLATE DEAMINASE"/>
    <property type="match status" value="1"/>
</dbReference>
<reference evidence="8" key="4">
    <citation type="submission" date="2023-08" db="EMBL/GenBank/DDBJ databases">
        <authorList>
            <person name="Sun Q."/>
            <person name="Zhou Y."/>
        </authorList>
    </citation>
    <scope>NUCLEOTIDE SEQUENCE</scope>
    <source>
        <strain evidence="9">CGMCC 1.8884</strain>
        <strain evidence="8">CGMCC 1.8885</strain>
    </source>
</reference>
<evidence type="ECO:0000256" key="5">
    <source>
        <dbReference type="PIRSR" id="PIRSR006019-1"/>
    </source>
</evidence>
<keyword evidence="4 6" id="KW-0862">Zinc</keyword>
<keyword evidence="3" id="KW-0378">Hydrolase</keyword>
<evidence type="ECO:0000256" key="4">
    <source>
        <dbReference type="ARBA" id="ARBA00022833"/>
    </source>
</evidence>
<dbReference type="SUPFAM" id="SSF53927">
    <property type="entry name" value="Cytidine deaminase-like"/>
    <property type="match status" value="1"/>
</dbReference>
<comment type="similarity">
    <text evidence="1">Belongs to the cytidine and deoxycytidylate deaminase family.</text>
</comment>
<sequence length="143" mass="15511">MTSEKQRAWDKTYLEMARLASQHSHDPRLQVGAVVVDQENGSVIAIGINGRGRGRPNEPLSLEPGQSGCAHAEMNALARASWQGGKTYTIYVTHAPCPICAALILNVPVTRVVYGEGYRDPTGIREMVEGGLEVVQMEVSHAQ</sequence>
<dbReference type="GO" id="GO:0004132">
    <property type="term" value="F:dCMP deaminase activity"/>
    <property type="evidence" value="ECO:0007669"/>
    <property type="project" value="InterPro"/>
</dbReference>
<comment type="caution">
    <text evidence="8">The sequence shown here is derived from an EMBL/GenBank/DDBJ whole genome shotgun (WGS) entry which is preliminary data.</text>
</comment>
<keyword evidence="10" id="KW-1185">Reference proteome</keyword>
<evidence type="ECO:0000313" key="11">
    <source>
        <dbReference type="Proteomes" id="UP000652720"/>
    </source>
</evidence>
<protein>
    <submittedName>
        <fullName evidence="8">Deoxycytidylate deaminase</fullName>
    </submittedName>
</protein>
<dbReference type="EMBL" id="BMMA01000007">
    <property type="protein sequence ID" value="GGI78823.1"/>
    <property type="molecule type" value="Genomic_DNA"/>
</dbReference>
<dbReference type="PROSITE" id="PS51747">
    <property type="entry name" value="CYT_DCMP_DEAMINASES_2"/>
    <property type="match status" value="1"/>
</dbReference>
<evidence type="ECO:0000256" key="3">
    <source>
        <dbReference type="ARBA" id="ARBA00022801"/>
    </source>
</evidence>
<gene>
    <name evidence="9" type="ORF">GCM10008021_19250</name>
    <name evidence="8" type="ORF">GCM10010914_11200</name>
</gene>
<evidence type="ECO:0000259" key="7">
    <source>
        <dbReference type="PROSITE" id="PS51747"/>
    </source>
</evidence>
<evidence type="ECO:0000313" key="10">
    <source>
        <dbReference type="Proteomes" id="UP000630135"/>
    </source>
</evidence>
<organism evidence="8 11">
    <name type="scientific">Deinococcus wulumuqiensis</name>
    <dbReference type="NCBI Taxonomy" id="980427"/>
    <lineage>
        <taxon>Bacteria</taxon>
        <taxon>Thermotogati</taxon>
        <taxon>Deinococcota</taxon>
        <taxon>Deinococci</taxon>
        <taxon>Deinococcales</taxon>
        <taxon>Deinococcaceae</taxon>
        <taxon>Deinococcus</taxon>
    </lineage>
</organism>
<dbReference type="Proteomes" id="UP000630135">
    <property type="component" value="Unassembled WGS sequence"/>
</dbReference>
<dbReference type="InterPro" id="IPR015517">
    <property type="entry name" value="dCMP_deaminase-rel"/>
</dbReference>
<proteinExistence type="inferred from homology"/>
<evidence type="ECO:0000256" key="2">
    <source>
        <dbReference type="ARBA" id="ARBA00022723"/>
    </source>
</evidence>
<evidence type="ECO:0000313" key="8">
    <source>
        <dbReference type="EMBL" id="GGI78823.1"/>
    </source>
</evidence>
<dbReference type="GeneID" id="59165895"/>
<evidence type="ECO:0000313" key="9">
    <source>
        <dbReference type="EMBL" id="GGP30274.1"/>
    </source>
</evidence>
<dbReference type="Pfam" id="PF00383">
    <property type="entry name" value="dCMP_cyt_deam_1"/>
    <property type="match status" value="1"/>
</dbReference>
<keyword evidence="2 6" id="KW-0479">Metal-binding</keyword>
<reference evidence="8" key="2">
    <citation type="journal article" date="2014" name="Int. J. Syst. Evol. Microbiol.">
        <title>Complete genome sequence of Corynebacterium casei LMG S-19264T (=DSM 44701T), isolated from a smear-ripened cheese.</title>
        <authorList>
            <consortium name="US DOE Joint Genome Institute (JGI-PGF)"/>
            <person name="Walter F."/>
            <person name="Albersmeier A."/>
            <person name="Kalinowski J."/>
            <person name="Ruckert C."/>
        </authorList>
    </citation>
    <scope>NUCLEOTIDE SEQUENCE</scope>
    <source>
        <strain evidence="8">CGMCC 1.8885</strain>
    </source>
</reference>
<feature type="domain" description="CMP/dCMP-type deaminase" evidence="7">
    <location>
        <begin position="8"/>
        <end position="135"/>
    </location>
</feature>
<dbReference type="GO" id="GO:0008270">
    <property type="term" value="F:zinc ion binding"/>
    <property type="evidence" value="ECO:0007669"/>
    <property type="project" value="InterPro"/>
</dbReference>
<accession>A0AAV4K6L1</accession>
<dbReference type="InterPro" id="IPR016193">
    <property type="entry name" value="Cytidine_deaminase-like"/>
</dbReference>
<dbReference type="InterPro" id="IPR016192">
    <property type="entry name" value="APOBEC/CMP_deaminase_Zn-bd"/>
</dbReference>
<comment type="cofactor">
    <cofactor evidence="6">
        <name>Zn(2+)</name>
        <dbReference type="ChEBI" id="CHEBI:29105"/>
    </cofactor>
</comment>